<accession>A0A450YZX4</accession>
<evidence type="ECO:0000313" key="1">
    <source>
        <dbReference type="EMBL" id="VFK41894.1"/>
    </source>
</evidence>
<proteinExistence type="predicted"/>
<sequence>MIMNYRLQSQPEFVTSIASEIGFGSIRLHFHLLSPHLINRIAHMCHDVKSAQNMSGILRFLGKNFQVWFYISLRISRKLFGSILSDPQ</sequence>
<evidence type="ECO:0000313" key="3">
    <source>
        <dbReference type="EMBL" id="VFK57492.1"/>
    </source>
</evidence>
<protein>
    <submittedName>
        <fullName evidence="2">Uncharacterized protein</fullName>
    </submittedName>
</protein>
<gene>
    <name evidence="2" type="ORF">BECKTC1821D_GA0114238_10405</name>
    <name evidence="1" type="ORF">BECKTC1821E_GA0114239_101522</name>
    <name evidence="3" type="ORF">BECKTC1821F_GA0114240_101813</name>
</gene>
<name>A0A450YZX4_9GAMM</name>
<organism evidence="2">
    <name type="scientific">Candidatus Kentrum sp. TC</name>
    <dbReference type="NCBI Taxonomy" id="2126339"/>
    <lineage>
        <taxon>Bacteria</taxon>
        <taxon>Pseudomonadati</taxon>
        <taxon>Pseudomonadota</taxon>
        <taxon>Gammaproteobacteria</taxon>
        <taxon>Candidatus Kentrum</taxon>
    </lineage>
</organism>
<dbReference type="EMBL" id="CAADFS010000040">
    <property type="protein sequence ID" value="VFK47048.1"/>
    <property type="molecule type" value="Genomic_DNA"/>
</dbReference>
<reference evidence="2" key="1">
    <citation type="submission" date="2019-02" db="EMBL/GenBank/DDBJ databases">
        <authorList>
            <person name="Gruber-Vodicka R. H."/>
            <person name="Seah K. B. B."/>
        </authorList>
    </citation>
    <scope>NUCLEOTIDE SEQUENCE</scope>
    <source>
        <strain evidence="2">BECK_BZ123</strain>
        <strain evidence="1">BECK_BZ125</strain>
        <strain evidence="3">BECK_BZ126</strain>
    </source>
</reference>
<dbReference type="AlphaFoldDB" id="A0A450YZX4"/>
<dbReference type="EMBL" id="CAADFW010000018">
    <property type="protein sequence ID" value="VFK57492.1"/>
    <property type="molecule type" value="Genomic_DNA"/>
</dbReference>
<dbReference type="EMBL" id="CAADFT010000015">
    <property type="protein sequence ID" value="VFK41894.1"/>
    <property type="molecule type" value="Genomic_DNA"/>
</dbReference>
<evidence type="ECO:0000313" key="2">
    <source>
        <dbReference type="EMBL" id="VFK47048.1"/>
    </source>
</evidence>